<protein>
    <recommendedName>
        <fullName evidence="4">DUF177 domain-containing protein</fullName>
    </recommendedName>
</protein>
<keyword evidence="3" id="KW-1185">Reference proteome</keyword>
<evidence type="ECO:0000256" key="1">
    <source>
        <dbReference type="SAM" id="MobiDB-lite"/>
    </source>
</evidence>
<organism evidence="2 3">
    <name type="scientific">Bacillus oleivorans</name>
    <dbReference type="NCBI Taxonomy" id="1448271"/>
    <lineage>
        <taxon>Bacteria</taxon>
        <taxon>Bacillati</taxon>
        <taxon>Bacillota</taxon>
        <taxon>Bacilli</taxon>
        <taxon>Bacillales</taxon>
        <taxon>Bacillaceae</taxon>
        <taxon>Bacillus</taxon>
    </lineage>
</organism>
<sequence>MKWSINQLQKLRDKGLELNETMDLDEELKRVDSQIRGATPVHVTGKVDIGSSRVTFHLQVEGALTLPCSRTLKDVHYPYHIESKETFLLNSSGYGSEEESDEVHQLEGDVLNLTPVIVELIVLEIPMQVYSEEAKNEDDFHPSGQGWEFISENQKKDKIDPRLAELSKLLQTEKDQD</sequence>
<gene>
    <name evidence="2" type="ORF">SAMN05877753_10749</name>
</gene>
<dbReference type="AlphaFoldDB" id="A0A285D230"/>
<dbReference type="OrthoDB" id="9790372at2"/>
<dbReference type="Pfam" id="PF02620">
    <property type="entry name" value="YceD"/>
    <property type="match status" value="1"/>
</dbReference>
<dbReference type="RefSeq" id="WP_097159475.1">
    <property type="nucleotide sequence ID" value="NZ_JBEPMQ010000007.1"/>
</dbReference>
<proteinExistence type="predicted"/>
<evidence type="ECO:0008006" key="4">
    <source>
        <dbReference type="Google" id="ProtNLM"/>
    </source>
</evidence>
<reference evidence="2 3" key="1">
    <citation type="submission" date="2017-08" db="EMBL/GenBank/DDBJ databases">
        <authorList>
            <person name="de Groot N.N."/>
        </authorList>
    </citation>
    <scope>NUCLEOTIDE SEQUENCE [LARGE SCALE GENOMIC DNA]</scope>
    <source>
        <strain evidence="2 3">JC228</strain>
    </source>
</reference>
<dbReference type="InterPro" id="IPR003772">
    <property type="entry name" value="YceD"/>
</dbReference>
<name>A0A285D230_9BACI</name>
<evidence type="ECO:0000313" key="3">
    <source>
        <dbReference type="Proteomes" id="UP000219546"/>
    </source>
</evidence>
<feature type="region of interest" description="Disordered" evidence="1">
    <location>
        <begin position="134"/>
        <end position="153"/>
    </location>
</feature>
<evidence type="ECO:0000313" key="2">
    <source>
        <dbReference type="EMBL" id="SNX73386.1"/>
    </source>
</evidence>
<dbReference type="Proteomes" id="UP000219546">
    <property type="component" value="Unassembled WGS sequence"/>
</dbReference>
<accession>A0A285D230</accession>
<dbReference type="EMBL" id="OAOP01000007">
    <property type="protein sequence ID" value="SNX73386.1"/>
    <property type="molecule type" value="Genomic_DNA"/>
</dbReference>